<evidence type="ECO:0000256" key="8">
    <source>
        <dbReference type="ARBA" id="ARBA00034617"/>
    </source>
</evidence>
<dbReference type="SMART" id="SM00490">
    <property type="entry name" value="HELICc"/>
    <property type="match status" value="1"/>
</dbReference>
<evidence type="ECO:0000256" key="9">
    <source>
        <dbReference type="ARBA" id="ARBA00034808"/>
    </source>
</evidence>
<dbReference type="PROSITE" id="PS00690">
    <property type="entry name" value="DEAH_ATP_HELICASE"/>
    <property type="match status" value="1"/>
</dbReference>
<dbReference type="SMART" id="SM00487">
    <property type="entry name" value="DEXDc"/>
    <property type="match status" value="1"/>
</dbReference>
<keyword evidence="7" id="KW-0413">Isomerase</keyword>
<dbReference type="PANTHER" id="PTHR13710:SF105">
    <property type="entry name" value="ATP-DEPENDENT DNA HELICASE Q1"/>
    <property type="match status" value="1"/>
</dbReference>
<evidence type="ECO:0000256" key="6">
    <source>
        <dbReference type="ARBA" id="ARBA00023125"/>
    </source>
</evidence>
<dbReference type="PROSITE" id="PS51194">
    <property type="entry name" value="HELICASE_CTER"/>
    <property type="match status" value="1"/>
</dbReference>
<evidence type="ECO:0000313" key="12">
    <source>
        <dbReference type="EMBL" id="GAA5531070.1"/>
    </source>
</evidence>
<evidence type="ECO:0000313" key="13">
    <source>
        <dbReference type="Proteomes" id="UP001428290"/>
    </source>
</evidence>
<dbReference type="CDD" id="cd06223">
    <property type="entry name" value="PRTases_typeI"/>
    <property type="match status" value="1"/>
</dbReference>
<evidence type="ECO:0000259" key="11">
    <source>
        <dbReference type="PROSITE" id="PS51194"/>
    </source>
</evidence>
<dbReference type="Gene3D" id="3.40.50.2020">
    <property type="match status" value="1"/>
</dbReference>
<feature type="domain" description="Helicase C-terminal" evidence="11">
    <location>
        <begin position="236"/>
        <end position="386"/>
    </location>
</feature>
<dbReference type="InterPro" id="IPR036388">
    <property type="entry name" value="WH-like_DNA-bd_sf"/>
</dbReference>
<keyword evidence="6" id="KW-0238">DNA-binding</keyword>
<evidence type="ECO:0000256" key="3">
    <source>
        <dbReference type="ARBA" id="ARBA00022801"/>
    </source>
</evidence>
<name>A0ABP9X949_9CHLR</name>
<dbReference type="InterPro" id="IPR027417">
    <property type="entry name" value="P-loop_NTPase"/>
</dbReference>
<comment type="caution">
    <text evidence="12">The sequence shown here is derived from an EMBL/GenBank/DDBJ whole genome shotgun (WGS) entry which is preliminary data.</text>
</comment>
<dbReference type="Gene3D" id="1.10.10.10">
    <property type="entry name" value="Winged helix-like DNA-binding domain superfamily/Winged helix DNA-binding domain"/>
    <property type="match status" value="1"/>
</dbReference>
<dbReference type="InterPro" id="IPR004589">
    <property type="entry name" value="DNA_helicase_ATP-dep_RecQ"/>
</dbReference>
<dbReference type="PANTHER" id="PTHR13710">
    <property type="entry name" value="DNA HELICASE RECQ FAMILY MEMBER"/>
    <property type="match status" value="1"/>
</dbReference>
<comment type="catalytic activity">
    <reaction evidence="8">
        <text>Couples ATP hydrolysis with the unwinding of duplex DNA by translocating in the 3'-5' direction.</text>
        <dbReference type="EC" id="5.6.2.4"/>
    </reaction>
</comment>
<dbReference type="InterPro" id="IPR000836">
    <property type="entry name" value="PRTase_dom"/>
</dbReference>
<accession>A0ABP9X949</accession>
<protein>
    <recommendedName>
        <fullName evidence="9">DNA 3'-5' helicase</fullName>
        <ecNumber evidence="9">5.6.2.4</ecNumber>
    </recommendedName>
</protein>
<dbReference type="EMBL" id="BAABRU010000031">
    <property type="protein sequence ID" value="GAA5531070.1"/>
    <property type="molecule type" value="Genomic_DNA"/>
</dbReference>
<evidence type="ECO:0000256" key="4">
    <source>
        <dbReference type="ARBA" id="ARBA00022806"/>
    </source>
</evidence>
<dbReference type="Pfam" id="PF00271">
    <property type="entry name" value="Helicase_C"/>
    <property type="match status" value="1"/>
</dbReference>
<dbReference type="InterPro" id="IPR011545">
    <property type="entry name" value="DEAD/DEAH_box_helicase_dom"/>
</dbReference>
<dbReference type="Gene3D" id="3.40.50.300">
    <property type="entry name" value="P-loop containing nucleotide triphosphate hydrolases"/>
    <property type="match status" value="2"/>
</dbReference>
<evidence type="ECO:0000256" key="1">
    <source>
        <dbReference type="ARBA" id="ARBA00005446"/>
    </source>
</evidence>
<comment type="similarity">
    <text evidence="1">Belongs to the helicase family. RecQ subfamily.</text>
</comment>
<dbReference type="NCBIfam" id="TIGR00614">
    <property type="entry name" value="recQ_fam"/>
    <property type="match status" value="1"/>
</dbReference>
<dbReference type="InterPro" id="IPR002464">
    <property type="entry name" value="DNA/RNA_helicase_DEAH_CS"/>
</dbReference>
<dbReference type="GO" id="GO:0004386">
    <property type="term" value="F:helicase activity"/>
    <property type="evidence" value="ECO:0007669"/>
    <property type="project" value="UniProtKB-KW"/>
</dbReference>
<keyword evidence="4 12" id="KW-0347">Helicase</keyword>
<proteinExistence type="inferred from homology"/>
<dbReference type="SUPFAM" id="SSF52540">
    <property type="entry name" value="P-loop containing nucleoside triphosphate hydrolases"/>
    <property type="match status" value="1"/>
</dbReference>
<keyword evidence="2" id="KW-0547">Nucleotide-binding</keyword>
<dbReference type="InterPro" id="IPR029057">
    <property type="entry name" value="PRTase-like"/>
</dbReference>
<dbReference type="SUPFAM" id="SSF53271">
    <property type="entry name" value="PRTase-like"/>
    <property type="match status" value="1"/>
</dbReference>
<dbReference type="Proteomes" id="UP001428290">
    <property type="component" value="Unassembled WGS sequence"/>
</dbReference>
<evidence type="ECO:0000256" key="5">
    <source>
        <dbReference type="ARBA" id="ARBA00022840"/>
    </source>
</evidence>
<feature type="domain" description="Helicase ATP-binding" evidence="10">
    <location>
        <begin position="36"/>
        <end position="211"/>
    </location>
</feature>
<keyword evidence="13" id="KW-1185">Reference proteome</keyword>
<dbReference type="Pfam" id="PF00270">
    <property type="entry name" value="DEAD"/>
    <property type="match status" value="1"/>
</dbReference>
<sequence>MHITAELSYDGALEQLRRSLNNPTASFRDGQWSAIDRLINDNQQLLVVQRTGWGKSWVYFIAAQHIRQQRGKMTLIISPLLALIHNQIEAAQRFGLTAVSINSSNPDDWVTIKTSVRQNQVDVLLIAPERFANEAFMEEVLLPISQQIGLLVIDEAHCISDWGHDFRPDYRRIVQTLQVMPKNLPILATTATANQRVIDDIRQHLGNFVVERGPLMRESLSLQTIRLPDAASRLAWLAHYLPQLPGTGIIYTLTHADTEHVTTWLNQHKLSACAYHAGLDAETRANFEKRLAQNQIKVLVATSALGMGYDKPDLGFVIHYQAPSSIIAYYQQVGRAGRAIEQAYGILLAGEEDAAIHEYFRREAFPSQATIAAVLHEINQHDGAKLNQILQKINIRRGKLEHALKFLSVEAKPPVIYNQKKWYTTINASNYQLDQAKIERLNQRRIQEWQAIQTYVDTPNCLMRHLAEALDDAQSNDCGRCANCRGRLLGNQPSPNLINQAARFLRHSEQVLEPRKIAAPNIPSAYRQLASLPEHLRAEPGRVLARWGHAGWGAMVSHDKKQGHFRDDLVDALVEMIQQRWQPQPFPTWVASIPSTRNLHLVEDFAQRVGQKLGLPWLAAVVKIRNNEPQKSQHNAFYQQMNVLNAFKIVEWKAEPVLLIDDIVDSRWTLTIVAKLLKEAGATAVYPCALASTASDDDE</sequence>
<reference evidence="12 13" key="1">
    <citation type="submission" date="2024-02" db="EMBL/GenBank/DDBJ databases">
        <title>Herpetosiphon gulosus NBRC 112829.</title>
        <authorList>
            <person name="Ichikawa N."/>
            <person name="Katano-Makiyama Y."/>
            <person name="Hidaka K."/>
        </authorList>
    </citation>
    <scope>NUCLEOTIDE SEQUENCE [LARGE SCALE GENOMIC DNA]</scope>
    <source>
        <strain evidence="12 13">NBRC 112829</strain>
    </source>
</reference>
<dbReference type="InterPro" id="IPR014001">
    <property type="entry name" value="Helicase_ATP-bd"/>
</dbReference>
<keyword evidence="3" id="KW-0378">Hydrolase</keyword>
<dbReference type="PROSITE" id="PS51192">
    <property type="entry name" value="HELICASE_ATP_BIND_1"/>
    <property type="match status" value="1"/>
</dbReference>
<evidence type="ECO:0000256" key="7">
    <source>
        <dbReference type="ARBA" id="ARBA00023235"/>
    </source>
</evidence>
<dbReference type="RefSeq" id="WP_345724654.1">
    <property type="nucleotide sequence ID" value="NZ_BAABRU010000031.1"/>
</dbReference>
<keyword evidence="5" id="KW-0067">ATP-binding</keyword>
<gene>
    <name evidence="12" type="primary">dbpA_2</name>
    <name evidence="12" type="ORF">Hgul01_04894</name>
</gene>
<dbReference type="EC" id="5.6.2.4" evidence="9"/>
<evidence type="ECO:0000259" key="10">
    <source>
        <dbReference type="PROSITE" id="PS51192"/>
    </source>
</evidence>
<evidence type="ECO:0000256" key="2">
    <source>
        <dbReference type="ARBA" id="ARBA00022741"/>
    </source>
</evidence>
<organism evidence="12 13">
    <name type="scientific">Herpetosiphon gulosus</name>
    <dbReference type="NCBI Taxonomy" id="1973496"/>
    <lineage>
        <taxon>Bacteria</taxon>
        <taxon>Bacillati</taxon>
        <taxon>Chloroflexota</taxon>
        <taxon>Chloroflexia</taxon>
        <taxon>Herpetosiphonales</taxon>
        <taxon>Herpetosiphonaceae</taxon>
        <taxon>Herpetosiphon</taxon>
    </lineage>
</organism>
<dbReference type="InterPro" id="IPR001650">
    <property type="entry name" value="Helicase_C-like"/>
</dbReference>